<keyword evidence="3" id="KW-1185">Reference proteome</keyword>
<evidence type="ECO:0000313" key="2">
    <source>
        <dbReference type="EMBL" id="GJF18525.1"/>
    </source>
</evidence>
<proteinExistence type="predicted"/>
<reference evidence="2 3" key="1">
    <citation type="submission" date="2021-08" db="EMBL/GenBank/DDBJ databases">
        <title>Draft genome sequence of Mycolicibacterium sp. NGTWS1702 strain.</title>
        <authorList>
            <person name="Matsumoto M."/>
            <person name="Tang B.C.C."/>
            <person name="Machida Y."/>
            <person name="Matoyama H."/>
            <person name="Kishihara T."/>
            <person name="Sato S."/>
            <person name="Kondo I."/>
            <person name="Sano M."/>
            <person name="Kato G."/>
        </authorList>
    </citation>
    <scope>NUCLEOTIDE SEQUENCE [LARGE SCALE GENOMIC DNA]</scope>
    <source>
        <strain evidence="2 3">NGTWSNA01</strain>
    </source>
</reference>
<sequence length="157" mass="16283">MTTGVAWAEPAAPEVPGEPVGPGATDAALVASQAGNPVSQACKQFDRAIGIAALNYRDFAYATSGGGNYVDYSDPEVKRSNVLGRTALRAAATAALDASRMPALPPEVSDPMQAWSAQAAKLLVVMGLRRGGDSLNETANQLNVHAYNAQMACANHR</sequence>
<name>A0ABQ4VCP7_9MYCO</name>
<dbReference type="Proteomes" id="UP001060504">
    <property type="component" value="Unassembled WGS sequence"/>
</dbReference>
<gene>
    <name evidence="2" type="ORF">NGTWS1702_26640</name>
</gene>
<evidence type="ECO:0000256" key="1">
    <source>
        <dbReference type="SAM" id="MobiDB-lite"/>
    </source>
</evidence>
<organism evidence="2 3">
    <name type="scientific">Mycolicibacterium cyprinidarum</name>
    <dbReference type="NCBI Taxonomy" id="2860311"/>
    <lineage>
        <taxon>Bacteria</taxon>
        <taxon>Bacillati</taxon>
        <taxon>Actinomycetota</taxon>
        <taxon>Actinomycetes</taxon>
        <taxon>Mycobacteriales</taxon>
        <taxon>Mycobacteriaceae</taxon>
        <taxon>Mycolicibacterium</taxon>
    </lineage>
</organism>
<protein>
    <submittedName>
        <fullName evidence="2">Uncharacterized protein</fullName>
    </submittedName>
</protein>
<accession>A0ABQ4VCP7</accession>
<evidence type="ECO:0000313" key="3">
    <source>
        <dbReference type="Proteomes" id="UP001060504"/>
    </source>
</evidence>
<dbReference type="EMBL" id="BPRH01002786">
    <property type="protein sequence ID" value="GJF18525.1"/>
    <property type="molecule type" value="Genomic_DNA"/>
</dbReference>
<feature type="region of interest" description="Disordered" evidence="1">
    <location>
        <begin position="1"/>
        <end position="20"/>
    </location>
</feature>
<comment type="caution">
    <text evidence="2">The sequence shown here is derived from an EMBL/GenBank/DDBJ whole genome shotgun (WGS) entry which is preliminary data.</text>
</comment>